<name>A0A498MKZ4_LABRO</name>
<dbReference type="Proteomes" id="UP000290572">
    <property type="component" value="Unassembled WGS sequence"/>
</dbReference>
<keyword evidence="2" id="KW-1185">Reference proteome</keyword>
<evidence type="ECO:0000313" key="2">
    <source>
        <dbReference type="Proteomes" id="UP000290572"/>
    </source>
</evidence>
<reference evidence="1 2" key="1">
    <citation type="submission" date="2018-03" db="EMBL/GenBank/DDBJ databases">
        <title>Draft genome sequence of Rohu Carp (Labeo rohita).</title>
        <authorList>
            <person name="Das P."/>
            <person name="Kushwaha B."/>
            <person name="Joshi C.G."/>
            <person name="Kumar D."/>
            <person name="Nagpure N.S."/>
            <person name="Sahoo L."/>
            <person name="Das S.P."/>
            <person name="Bit A."/>
            <person name="Patnaik S."/>
            <person name="Meher P.K."/>
            <person name="Jayasankar P."/>
            <person name="Koringa P.G."/>
            <person name="Patel N.V."/>
            <person name="Hinsu A.T."/>
            <person name="Kumar R."/>
            <person name="Pandey M."/>
            <person name="Agarwal S."/>
            <person name="Srivastava S."/>
            <person name="Singh M."/>
            <person name="Iquebal M.A."/>
            <person name="Jaiswal S."/>
            <person name="Angadi U.B."/>
            <person name="Kumar N."/>
            <person name="Raza M."/>
            <person name="Shah T.M."/>
            <person name="Rai A."/>
            <person name="Jena J.K."/>
        </authorList>
    </citation>
    <scope>NUCLEOTIDE SEQUENCE [LARGE SCALE GENOMIC DNA]</scope>
    <source>
        <strain evidence="1">DASCIFA01</strain>
        <tissue evidence="1">Testis</tissue>
    </source>
</reference>
<accession>A0A498MKZ4</accession>
<comment type="caution">
    <text evidence="1">The sequence shown here is derived from an EMBL/GenBank/DDBJ whole genome shotgun (WGS) entry which is preliminary data.</text>
</comment>
<dbReference type="EMBL" id="QBIY01012734">
    <property type="protein sequence ID" value="RXN17925.1"/>
    <property type="molecule type" value="Genomic_DNA"/>
</dbReference>
<dbReference type="AlphaFoldDB" id="A0A498MKZ4"/>
<proteinExistence type="predicted"/>
<sequence>MSLPQEPFLYFLTAAAVSAPAGASSLLPHCRSSAFSRRSFFYIPPLPQQYLLPQEPPLYFHTAAAVSSPAQAFSVFLHCRSSVRSRRSPLRISTLSQQYLLPQEPPLCFHTATVVSPSQEPFLYFLTAAAVSAPAGASPLLPQCCSSVRCSSNFLCISTLPQ</sequence>
<organism evidence="1 2">
    <name type="scientific">Labeo rohita</name>
    <name type="common">Indian major carp</name>
    <name type="synonym">Cyprinus rohita</name>
    <dbReference type="NCBI Taxonomy" id="84645"/>
    <lineage>
        <taxon>Eukaryota</taxon>
        <taxon>Metazoa</taxon>
        <taxon>Chordata</taxon>
        <taxon>Craniata</taxon>
        <taxon>Vertebrata</taxon>
        <taxon>Euteleostomi</taxon>
        <taxon>Actinopterygii</taxon>
        <taxon>Neopterygii</taxon>
        <taxon>Teleostei</taxon>
        <taxon>Ostariophysi</taxon>
        <taxon>Cypriniformes</taxon>
        <taxon>Cyprinidae</taxon>
        <taxon>Labeoninae</taxon>
        <taxon>Labeonini</taxon>
        <taxon>Labeo</taxon>
    </lineage>
</organism>
<gene>
    <name evidence="1" type="ORF">ROHU_026529</name>
</gene>
<evidence type="ECO:0000313" key="1">
    <source>
        <dbReference type="EMBL" id="RXN17925.1"/>
    </source>
</evidence>
<protein>
    <submittedName>
        <fullName evidence="1">Uncharacterized protein</fullName>
    </submittedName>
</protein>
<dbReference type="STRING" id="84645.A0A498MKZ4"/>